<protein>
    <submittedName>
        <fullName evidence="1">Uncharacterized protein</fullName>
    </submittedName>
</protein>
<dbReference type="Proteomes" id="UP001106592">
    <property type="component" value="Unassembled WGS sequence"/>
</dbReference>
<comment type="caution">
    <text evidence="1">The sequence shown here is derived from an EMBL/GenBank/DDBJ whole genome shotgun (WGS) entry which is preliminary data.</text>
</comment>
<gene>
    <name evidence="1" type="ORF">KUO17_08305</name>
</gene>
<sequence length="49" mass="5441">MSAADRLLLQHGDFTISPTLPKRWVGGVRLQAGLAQWALDGALQPLWRE</sequence>
<reference evidence="1" key="1">
    <citation type="journal article" date="2022" name="Int. J. Syst. Evol. Microbiol.">
        <title>Pseudomonas aegrilactucae sp. nov. and Pseudomonas morbosilactucae sp. nov., pathogens causing bacterial rot of lettuce in Japan.</title>
        <authorList>
            <person name="Sawada H."/>
            <person name="Fujikawa T."/>
            <person name="Satou M."/>
        </authorList>
    </citation>
    <scope>NUCLEOTIDE SEQUENCE</scope>
    <source>
        <strain evidence="1">MAFF 301350</strain>
    </source>
</reference>
<evidence type="ECO:0000313" key="1">
    <source>
        <dbReference type="EMBL" id="MBV6287035.1"/>
    </source>
</evidence>
<keyword evidence="2" id="KW-1185">Reference proteome</keyword>
<evidence type="ECO:0000313" key="2">
    <source>
        <dbReference type="Proteomes" id="UP001106592"/>
    </source>
</evidence>
<dbReference type="RefSeq" id="WP_217974968.1">
    <property type="nucleotide sequence ID" value="NZ_JAHTBI010000027.1"/>
</dbReference>
<dbReference type="EMBL" id="JAHTBI010000027">
    <property type="protein sequence ID" value="MBV6287035.1"/>
    <property type="molecule type" value="Genomic_DNA"/>
</dbReference>
<accession>A0A9Q2XIN7</accession>
<name>A0A9Q2XIN7_9PSED</name>
<proteinExistence type="predicted"/>
<reference evidence="1" key="2">
    <citation type="journal article" date="2023" name="Plant Pathol.">
        <title>Dismantling and reorganizing Pseudomonas marginalis sensu#lato.</title>
        <authorList>
            <person name="Sawada H."/>
            <person name="Fujikawa T."/>
            <person name="Satou M."/>
        </authorList>
    </citation>
    <scope>NUCLEOTIDE SEQUENCE</scope>
    <source>
        <strain evidence="1">MAFF 301350</strain>
    </source>
</reference>
<dbReference type="AlphaFoldDB" id="A0A9Q2XIN7"/>
<organism evidence="1 2">
    <name type="scientific">Pseudomonas aegrilactucae</name>
    <dbReference type="NCBI Taxonomy" id="2854028"/>
    <lineage>
        <taxon>Bacteria</taxon>
        <taxon>Pseudomonadati</taxon>
        <taxon>Pseudomonadota</taxon>
        <taxon>Gammaproteobacteria</taxon>
        <taxon>Pseudomonadales</taxon>
        <taxon>Pseudomonadaceae</taxon>
        <taxon>Pseudomonas</taxon>
    </lineage>
</organism>